<proteinExistence type="predicted"/>
<evidence type="ECO:0000313" key="6">
    <source>
        <dbReference type="Proteomes" id="UP000826271"/>
    </source>
</evidence>
<dbReference type="GO" id="GO:0006457">
    <property type="term" value="P:protein folding"/>
    <property type="evidence" value="ECO:0007669"/>
    <property type="project" value="TreeGrafter"/>
</dbReference>
<dbReference type="PANTHER" id="PTHR33322">
    <property type="entry name" value="BAG DOMAIN CONTAINING PROTEIN, EXPRESSED"/>
    <property type="match status" value="1"/>
</dbReference>
<dbReference type="Pfam" id="PF02179">
    <property type="entry name" value="BAG"/>
    <property type="match status" value="1"/>
</dbReference>
<feature type="compositionally biased region" description="Basic and acidic residues" evidence="3">
    <location>
        <begin position="309"/>
        <end position="347"/>
    </location>
</feature>
<organism evidence="5 6">
    <name type="scientific">Buddleja alternifolia</name>
    <dbReference type="NCBI Taxonomy" id="168488"/>
    <lineage>
        <taxon>Eukaryota</taxon>
        <taxon>Viridiplantae</taxon>
        <taxon>Streptophyta</taxon>
        <taxon>Embryophyta</taxon>
        <taxon>Tracheophyta</taxon>
        <taxon>Spermatophyta</taxon>
        <taxon>Magnoliopsida</taxon>
        <taxon>eudicotyledons</taxon>
        <taxon>Gunneridae</taxon>
        <taxon>Pentapetalae</taxon>
        <taxon>asterids</taxon>
        <taxon>lamiids</taxon>
        <taxon>Lamiales</taxon>
        <taxon>Scrophulariaceae</taxon>
        <taxon>Buddlejeae</taxon>
        <taxon>Buddleja</taxon>
    </lineage>
</organism>
<feature type="compositionally biased region" description="Basic and acidic residues" evidence="3">
    <location>
        <begin position="386"/>
        <end position="421"/>
    </location>
</feature>
<feature type="coiled-coil region" evidence="2">
    <location>
        <begin position="1111"/>
        <end position="1173"/>
    </location>
</feature>
<accession>A0AAV6Y9K2</accession>
<evidence type="ECO:0000256" key="1">
    <source>
        <dbReference type="ARBA" id="ARBA00023186"/>
    </source>
</evidence>
<sequence>MDPLYSCTQSYPYQRDQMHYWPHNYPGNQTFPTQIYANPARPPVNHEYWPWGSNYGYASPVTCHGCGNHNYLPPTCYGWRSPYSHVPPVHCPGSSPFPVQYMPPPPYAMQQPQYEYEKNIPRNHYCCGCPNHQCHQKEQKNIKIEEEEPAIETIKNDSLVPFQFKNYPYPIVYLPHDFGKNKEHEKLNKSEHQEGKDGFSDAKPYENPENVKQQRDVSNKWHPYDLQTLGSLDQRGDGERNGQQQGDDGKGRFPFPIIWMPYDTEEKERKTHKVNNANQEPSSVSVKGSDGEQNLSVNVEHNVGRASSKSKDIPVKDVERQEEKESSIVKEKDGNDNGEKKFAKDGSKSSSPTKSSKLPPVCLRVDPLPRRKASNGSSRSPSPPGDTRKMDHLSSNEARKVRTSDNDKSVEMAKNKTKEGKGITKTIEVADGRNCQRESKDVNVGTPANLPVSCLEEVSTDRTDDKSKEENISLECCENGEVRRAEDVIKDEANKSSKPKLTDEEAAVIIQSAYRGFDVRRWESVKKLRQIANVREQLGNVKNRIQALEVSTDIQNSSKERNIIAETIMSLLLKLDTIQGLHPYVREVRKSVVRQLVSLQEKLDSLINEKSEGAPLLELAVRHDEEALKEPMDIIPSGNANEIQSDLLESCKHHLDGESHHEDSQISEKILNEEQIGEKLKVKDAELTESRMDKGTESASELNITSEEKQNKEVNEDDEVSTSKKKEGQEDEDVGQSTEPSILQSSSPLEVTGFSPTESSELLQGVLDDSHTSEGINTTQFDEETNKTDEAEQPEEVLIEASISPETEIDLVDEVNKENVERDQALDLPLEDINIEFEDKETITEDKVDNKIGDADFGPDERSAQIPENVIPDIIEPYGASDKRELPTEEDSEEKDASCKILLHDDSSSSEEALENSMGKESNASPLAPEGHLEQGKSPVIGSANSYEPAGMVGVEEEEEKSEDHTIAQQREALENSLGKESNASPLAPEGHLEQGNRPVIGSANSYEPAGMVGVEEEEEKSQDHIIAQQRQSVADIDDHDKVFIPGEDEPEKEEAFQVENESIMDTPVNIEVLSEPTEECIIEHLLPKEYVEAESLEMSTGNKENAALARDELIETNGKLIEENERLRDMMEKLIKSGQEQLTAISSLSGRVKDLERRLSRKKKLKMRQYREPRSCMAPSHRSLKERTTGVAM</sequence>
<dbReference type="PANTHER" id="PTHR33322:SF16">
    <property type="entry name" value="BAG FAMILY MOLECULAR CHAPERONE REGULATOR 6"/>
    <property type="match status" value="1"/>
</dbReference>
<feature type="compositionally biased region" description="Low complexity" evidence="3">
    <location>
        <begin position="348"/>
        <end position="360"/>
    </location>
</feature>
<feature type="region of interest" description="Disordered" evidence="3">
    <location>
        <begin position="187"/>
        <end position="421"/>
    </location>
</feature>
<keyword evidence="2" id="KW-0175">Coiled coil</keyword>
<evidence type="ECO:0000313" key="5">
    <source>
        <dbReference type="EMBL" id="KAG8391896.1"/>
    </source>
</evidence>
<dbReference type="Gene3D" id="1.20.58.120">
    <property type="entry name" value="BAG domain"/>
    <property type="match status" value="1"/>
</dbReference>
<feature type="compositionally biased region" description="Basic and acidic residues" evidence="3">
    <location>
        <begin position="682"/>
        <end position="696"/>
    </location>
</feature>
<feature type="region of interest" description="Disordered" evidence="3">
    <location>
        <begin position="682"/>
        <end position="796"/>
    </location>
</feature>
<name>A0AAV6Y9K2_9LAMI</name>
<reference evidence="5" key="1">
    <citation type="submission" date="2019-10" db="EMBL/GenBank/DDBJ databases">
        <authorList>
            <person name="Zhang R."/>
            <person name="Pan Y."/>
            <person name="Wang J."/>
            <person name="Ma R."/>
            <person name="Yu S."/>
        </authorList>
    </citation>
    <scope>NUCLEOTIDE SEQUENCE</scope>
    <source>
        <strain evidence="5">LA-IB0</strain>
        <tissue evidence="5">Leaf</tissue>
    </source>
</reference>
<evidence type="ECO:0000256" key="2">
    <source>
        <dbReference type="SAM" id="Coils"/>
    </source>
</evidence>
<dbReference type="GO" id="GO:0051087">
    <property type="term" value="F:protein-folding chaperone binding"/>
    <property type="evidence" value="ECO:0007669"/>
    <property type="project" value="InterPro"/>
</dbReference>
<feature type="compositionally biased region" description="Basic and acidic residues" evidence="3">
    <location>
        <begin position="212"/>
        <end position="223"/>
    </location>
</feature>
<gene>
    <name evidence="5" type="ORF">BUALT_Bualt01G0234700</name>
</gene>
<feature type="compositionally biased region" description="Basic and acidic residues" evidence="3">
    <location>
        <begin position="1184"/>
        <end position="1194"/>
    </location>
</feature>
<dbReference type="FunFam" id="1.20.58.120:FF:000010">
    <property type="entry name" value="BAG family molecular chaperone regulator 6"/>
    <property type="match status" value="1"/>
</dbReference>
<dbReference type="InterPro" id="IPR040400">
    <property type="entry name" value="BAG5/6/7/8"/>
</dbReference>
<keyword evidence="1" id="KW-0143">Chaperone</keyword>
<dbReference type="GO" id="GO:0009506">
    <property type="term" value="C:plasmodesma"/>
    <property type="evidence" value="ECO:0007669"/>
    <property type="project" value="TreeGrafter"/>
</dbReference>
<dbReference type="AlphaFoldDB" id="A0AAV6Y9K2"/>
<dbReference type="PROSITE" id="PS51035">
    <property type="entry name" value="BAG"/>
    <property type="match status" value="1"/>
</dbReference>
<feature type="region of interest" description="Disordered" evidence="3">
    <location>
        <begin position="1173"/>
        <end position="1194"/>
    </location>
</feature>
<feature type="compositionally biased region" description="Basic and acidic residues" evidence="3">
    <location>
        <begin position="187"/>
        <end position="206"/>
    </location>
</feature>
<dbReference type="Proteomes" id="UP000826271">
    <property type="component" value="Unassembled WGS sequence"/>
</dbReference>
<evidence type="ECO:0000256" key="3">
    <source>
        <dbReference type="SAM" id="MobiDB-lite"/>
    </source>
</evidence>
<protein>
    <recommendedName>
        <fullName evidence="4">BAG domain-containing protein</fullName>
    </recommendedName>
</protein>
<feature type="compositionally biased region" description="Polar residues" evidence="3">
    <location>
        <begin position="274"/>
        <end position="299"/>
    </location>
</feature>
<feature type="compositionally biased region" description="Basic and acidic residues" evidence="3">
    <location>
        <begin position="895"/>
        <end position="907"/>
    </location>
</feature>
<comment type="caution">
    <text evidence="5">The sequence shown here is derived from an EMBL/GenBank/DDBJ whole genome shotgun (WGS) entry which is preliminary data.</text>
</comment>
<feature type="domain" description="BAG" evidence="4">
    <location>
        <begin position="530"/>
        <end position="607"/>
    </location>
</feature>
<dbReference type="EMBL" id="WHWC01000001">
    <property type="protein sequence ID" value="KAG8391896.1"/>
    <property type="molecule type" value="Genomic_DNA"/>
</dbReference>
<keyword evidence="6" id="KW-1185">Reference proteome</keyword>
<feature type="region of interest" description="Disordered" evidence="3">
    <location>
        <begin position="846"/>
        <end position="1039"/>
    </location>
</feature>
<dbReference type="InterPro" id="IPR003103">
    <property type="entry name" value="BAG_domain"/>
</dbReference>
<dbReference type="PROSITE" id="PS50096">
    <property type="entry name" value="IQ"/>
    <property type="match status" value="1"/>
</dbReference>
<dbReference type="SUPFAM" id="SSF63491">
    <property type="entry name" value="BAG domain"/>
    <property type="match status" value="1"/>
</dbReference>
<evidence type="ECO:0000259" key="4">
    <source>
        <dbReference type="PROSITE" id="PS51035"/>
    </source>
</evidence>
<dbReference type="InterPro" id="IPR036533">
    <property type="entry name" value="BAG_dom_sf"/>
</dbReference>
<feature type="compositionally biased region" description="Polar residues" evidence="3">
    <location>
        <begin position="735"/>
        <end position="762"/>
    </location>
</feature>
<feature type="compositionally biased region" description="Basic and acidic residues" evidence="3">
    <location>
        <begin position="846"/>
        <end position="863"/>
    </location>
</feature>
<dbReference type="SMART" id="SM00264">
    <property type="entry name" value="BAG"/>
    <property type="match status" value="1"/>
</dbReference>